<dbReference type="Proteomes" id="UP001148018">
    <property type="component" value="Unassembled WGS sequence"/>
</dbReference>
<proteinExistence type="predicted"/>
<keyword evidence="2" id="KW-1185">Reference proteome</keyword>
<gene>
    <name evidence="1" type="ORF">NHX12_005613</name>
</gene>
<dbReference type="AlphaFoldDB" id="A0A9Q0ID34"/>
<evidence type="ECO:0000313" key="1">
    <source>
        <dbReference type="EMBL" id="KAJ3593278.1"/>
    </source>
</evidence>
<sequence length="62" mass="6813">IMDGPGENDPDLVPASMPHLCDAVKTAYSALFTQAFRNKTFHVYRSEREAPRAQGSQAHGHS</sequence>
<dbReference type="OrthoDB" id="8902080at2759"/>
<organism evidence="1 2">
    <name type="scientific">Muraenolepis orangiensis</name>
    <name type="common">Patagonian moray cod</name>
    <dbReference type="NCBI Taxonomy" id="630683"/>
    <lineage>
        <taxon>Eukaryota</taxon>
        <taxon>Metazoa</taxon>
        <taxon>Chordata</taxon>
        <taxon>Craniata</taxon>
        <taxon>Vertebrata</taxon>
        <taxon>Euteleostomi</taxon>
        <taxon>Actinopterygii</taxon>
        <taxon>Neopterygii</taxon>
        <taxon>Teleostei</taxon>
        <taxon>Neoteleostei</taxon>
        <taxon>Acanthomorphata</taxon>
        <taxon>Zeiogadaria</taxon>
        <taxon>Gadariae</taxon>
        <taxon>Gadiformes</taxon>
        <taxon>Muraenolepidoidei</taxon>
        <taxon>Muraenolepididae</taxon>
        <taxon>Muraenolepis</taxon>
    </lineage>
</organism>
<comment type="caution">
    <text evidence="1">The sequence shown here is derived from an EMBL/GenBank/DDBJ whole genome shotgun (WGS) entry which is preliminary data.</text>
</comment>
<feature type="non-terminal residue" evidence="1">
    <location>
        <position position="1"/>
    </location>
</feature>
<evidence type="ECO:0000313" key="2">
    <source>
        <dbReference type="Proteomes" id="UP001148018"/>
    </source>
</evidence>
<name>A0A9Q0ID34_9TELE</name>
<reference evidence="1" key="1">
    <citation type="submission" date="2022-07" db="EMBL/GenBank/DDBJ databases">
        <title>Chromosome-level genome of Muraenolepis orangiensis.</title>
        <authorList>
            <person name="Kim J."/>
        </authorList>
    </citation>
    <scope>NUCLEOTIDE SEQUENCE</scope>
    <source>
        <strain evidence="1">KU_S4_2022</strain>
        <tissue evidence="1">Muscle</tissue>
    </source>
</reference>
<protein>
    <submittedName>
        <fullName evidence="1">Uncharacterized protein</fullName>
    </submittedName>
</protein>
<dbReference type="EMBL" id="JANIIK010000112">
    <property type="protein sequence ID" value="KAJ3593278.1"/>
    <property type="molecule type" value="Genomic_DNA"/>
</dbReference>
<accession>A0A9Q0ID34</accession>